<dbReference type="EMBL" id="HBUF01340518">
    <property type="protein sequence ID" value="CAG6702469.1"/>
    <property type="molecule type" value="Transcribed_RNA"/>
</dbReference>
<evidence type="ECO:0000313" key="1">
    <source>
        <dbReference type="EMBL" id="CAG6702473.1"/>
    </source>
</evidence>
<accession>A0A8D8UAJ0</accession>
<proteinExistence type="predicted"/>
<protein>
    <submittedName>
        <fullName evidence="1">Uncharacterized protein</fullName>
    </submittedName>
</protein>
<name>A0A8D8UAJ0_9HEMI</name>
<organism evidence="1">
    <name type="scientific">Cacopsylla melanoneura</name>
    <dbReference type="NCBI Taxonomy" id="428564"/>
    <lineage>
        <taxon>Eukaryota</taxon>
        <taxon>Metazoa</taxon>
        <taxon>Ecdysozoa</taxon>
        <taxon>Arthropoda</taxon>
        <taxon>Hexapoda</taxon>
        <taxon>Insecta</taxon>
        <taxon>Pterygota</taxon>
        <taxon>Neoptera</taxon>
        <taxon>Paraneoptera</taxon>
        <taxon>Hemiptera</taxon>
        <taxon>Sternorrhyncha</taxon>
        <taxon>Psylloidea</taxon>
        <taxon>Psyllidae</taxon>
        <taxon>Psyllinae</taxon>
        <taxon>Cacopsylla</taxon>
    </lineage>
</organism>
<reference evidence="1" key="1">
    <citation type="submission" date="2021-05" db="EMBL/GenBank/DDBJ databases">
        <authorList>
            <person name="Alioto T."/>
            <person name="Alioto T."/>
            <person name="Gomez Garrido J."/>
        </authorList>
    </citation>
    <scope>NUCLEOTIDE SEQUENCE</scope>
</reference>
<dbReference type="AlphaFoldDB" id="A0A8D8UAJ0"/>
<sequence length="115" mass="13593">MVRQNAWRGIGDISLRLLKSPGNHRIYQPIFFLSFFTANKGNQTYVYFRASNHIGILLCINCPEKLNCFFRRSEKPILWKFYEFHISLCDVGTRAGWIRTQRLNTKMVIVHKINN</sequence>
<dbReference type="EMBL" id="HBUF01340519">
    <property type="protein sequence ID" value="CAG6702473.1"/>
    <property type="molecule type" value="Transcribed_RNA"/>
</dbReference>